<dbReference type="InterPro" id="IPR025532">
    <property type="entry name" value="G6P_1-epimerase"/>
</dbReference>
<dbReference type="PIRSF" id="PIRSF016020">
    <property type="entry name" value="PHexose_mutarotase"/>
    <property type="match status" value="1"/>
</dbReference>
<dbReference type="GO" id="GO:0030246">
    <property type="term" value="F:carbohydrate binding"/>
    <property type="evidence" value="ECO:0007669"/>
    <property type="project" value="InterPro"/>
</dbReference>
<dbReference type="SUPFAM" id="SSF74650">
    <property type="entry name" value="Galactose mutarotase-like"/>
    <property type="match status" value="1"/>
</dbReference>
<comment type="catalytic activity">
    <reaction evidence="1">
        <text>alpha-D-glucose 6-phosphate = beta-D-glucose 6-phosphate</text>
        <dbReference type="Rhea" id="RHEA:16249"/>
        <dbReference type="ChEBI" id="CHEBI:58225"/>
        <dbReference type="ChEBI" id="CHEBI:58247"/>
        <dbReference type="EC" id="5.1.3.15"/>
    </reaction>
</comment>
<keyword evidence="4" id="KW-0413">Isomerase</keyword>
<dbReference type="CDD" id="cd09020">
    <property type="entry name" value="D-hex-6-P-epi_like"/>
    <property type="match status" value="1"/>
</dbReference>
<dbReference type="EMBL" id="UOFV01000134">
    <property type="protein sequence ID" value="VAW98153.1"/>
    <property type="molecule type" value="Genomic_DNA"/>
</dbReference>
<evidence type="ECO:0000256" key="2">
    <source>
        <dbReference type="ARBA" id="ARBA00005866"/>
    </source>
</evidence>
<dbReference type="InterPro" id="IPR014718">
    <property type="entry name" value="GH-type_carb-bd"/>
</dbReference>
<dbReference type="PANTHER" id="PTHR11122">
    <property type="entry name" value="APOSPORY-ASSOCIATED PROTEIN C-RELATED"/>
    <property type="match status" value="1"/>
</dbReference>
<accession>A0A3B1ADN6</accession>
<dbReference type="AlphaFoldDB" id="A0A3B1ADN6"/>
<dbReference type="GO" id="GO:0047938">
    <property type="term" value="F:glucose-6-phosphate 1-epimerase activity"/>
    <property type="evidence" value="ECO:0007669"/>
    <property type="project" value="UniProtKB-EC"/>
</dbReference>
<dbReference type="InterPro" id="IPR011013">
    <property type="entry name" value="Gal_mutarotase_sf_dom"/>
</dbReference>
<comment type="similarity">
    <text evidence="2">Belongs to the glucose-6-phosphate 1-epimerase family.</text>
</comment>
<dbReference type="Pfam" id="PF01263">
    <property type="entry name" value="Aldose_epim"/>
    <property type="match status" value="1"/>
</dbReference>
<protein>
    <recommendedName>
        <fullName evidence="3">glucose-6-phosphate 1-epimerase</fullName>
        <ecNumber evidence="3">5.1.3.15</ecNumber>
    </recommendedName>
</protein>
<organism evidence="5">
    <name type="scientific">hydrothermal vent metagenome</name>
    <dbReference type="NCBI Taxonomy" id="652676"/>
    <lineage>
        <taxon>unclassified sequences</taxon>
        <taxon>metagenomes</taxon>
        <taxon>ecological metagenomes</taxon>
    </lineage>
</organism>
<evidence type="ECO:0000256" key="1">
    <source>
        <dbReference type="ARBA" id="ARBA00001096"/>
    </source>
</evidence>
<evidence type="ECO:0000313" key="5">
    <source>
        <dbReference type="EMBL" id="VAW98153.1"/>
    </source>
</evidence>
<reference evidence="5" key="1">
    <citation type="submission" date="2018-06" db="EMBL/GenBank/DDBJ databases">
        <authorList>
            <person name="Zhirakovskaya E."/>
        </authorList>
    </citation>
    <scope>NUCLEOTIDE SEQUENCE</scope>
</reference>
<dbReference type="EC" id="5.1.3.15" evidence="3"/>
<dbReference type="Gene3D" id="2.70.98.10">
    <property type="match status" value="1"/>
</dbReference>
<evidence type="ECO:0000256" key="4">
    <source>
        <dbReference type="ARBA" id="ARBA00023235"/>
    </source>
</evidence>
<gene>
    <name evidence="5" type="ORF">MNBD_GAMMA19-1599</name>
</gene>
<dbReference type="GO" id="GO:0005975">
    <property type="term" value="P:carbohydrate metabolic process"/>
    <property type="evidence" value="ECO:0007669"/>
    <property type="project" value="InterPro"/>
</dbReference>
<sequence length="304" mass="34058">MANQIEALNAQFALADQLWFQTGENGLPKVQITNRLATAEVYLHGGHITAFQPQGSDPVLWMSPLAQFQHDKAIRGGVPIIWPWFGSHAIDKHKPQHGFARTMEWRVSATKALPDGSTQLQLQLNDTPVTHALWPHAFELSLTITVGTELNIELTSRNTGEQTITVGGALHSYFAVGDVRKIHIDGLLGRHYIDQLDGNRIKQQNDAVYIREEVDRIYFDTEDTCTEGICAIFDAQLLRQLYIKRNGSHSTVVWNPWKDKARAMADFPDDGYQQMVCIETANAVDDVRHLEPGETHTLSQAIGL</sequence>
<name>A0A3B1ADN6_9ZZZZ</name>
<dbReference type="InterPro" id="IPR008183">
    <property type="entry name" value="Aldose_1/G6P_1-epimerase"/>
</dbReference>
<dbReference type="PANTHER" id="PTHR11122:SF13">
    <property type="entry name" value="GLUCOSE-6-PHOSPHATE 1-EPIMERASE"/>
    <property type="match status" value="1"/>
</dbReference>
<evidence type="ECO:0000256" key="3">
    <source>
        <dbReference type="ARBA" id="ARBA00012083"/>
    </source>
</evidence>
<proteinExistence type="inferred from homology"/>